<feature type="domain" description="DprA winged helix" evidence="3">
    <location>
        <begin position="229"/>
        <end position="282"/>
    </location>
</feature>
<dbReference type="AlphaFoldDB" id="A0A1G2PE26"/>
<dbReference type="EMBL" id="MHSR01000013">
    <property type="protein sequence ID" value="OHA46586.1"/>
    <property type="molecule type" value="Genomic_DNA"/>
</dbReference>
<dbReference type="InterPro" id="IPR057666">
    <property type="entry name" value="DrpA_SLOG"/>
</dbReference>
<dbReference type="Pfam" id="PF17782">
    <property type="entry name" value="WHD_DprA"/>
    <property type="match status" value="1"/>
</dbReference>
<dbReference type="InterPro" id="IPR041614">
    <property type="entry name" value="DprA_WH"/>
</dbReference>
<evidence type="ECO:0000259" key="3">
    <source>
        <dbReference type="Pfam" id="PF17782"/>
    </source>
</evidence>
<evidence type="ECO:0000313" key="4">
    <source>
        <dbReference type="EMBL" id="OHA46586.1"/>
    </source>
</evidence>
<evidence type="ECO:0000259" key="2">
    <source>
        <dbReference type="Pfam" id="PF02481"/>
    </source>
</evidence>
<evidence type="ECO:0000256" key="1">
    <source>
        <dbReference type="ARBA" id="ARBA00006525"/>
    </source>
</evidence>
<dbReference type="InterPro" id="IPR036388">
    <property type="entry name" value="WH-like_DNA-bd_sf"/>
</dbReference>
<dbReference type="Gene3D" id="1.10.10.10">
    <property type="entry name" value="Winged helix-like DNA-binding domain superfamily/Winged helix DNA-binding domain"/>
    <property type="match status" value="1"/>
</dbReference>
<dbReference type="SUPFAM" id="SSF102405">
    <property type="entry name" value="MCP/YpsA-like"/>
    <property type="match status" value="1"/>
</dbReference>
<dbReference type="PANTHER" id="PTHR43022">
    <property type="entry name" value="PROTEIN SMF"/>
    <property type="match status" value="1"/>
</dbReference>
<dbReference type="InterPro" id="IPR003488">
    <property type="entry name" value="DprA"/>
</dbReference>
<dbReference type="GO" id="GO:0009294">
    <property type="term" value="P:DNA-mediated transformation"/>
    <property type="evidence" value="ECO:0007669"/>
    <property type="project" value="InterPro"/>
</dbReference>
<accession>A0A1G2PE26</accession>
<protein>
    <submittedName>
        <fullName evidence="4">DNA protecting protein DprA</fullName>
    </submittedName>
</protein>
<organism evidence="4 5">
    <name type="scientific">Candidatus Terrybacteria bacterium RIFCSPHIGHO2_01_FULL_43_35</name>
    <dbReference type="NCBI Taxonomy" id="1802361"/>
    <lineage>
        <taxon>Bacteria</taxon>
        <taxon>Candidatus Terryibacteriota</taxon>
    </lineage>
</organism>
<dbReference type="NCBIfam" id="TIGR00732">
    <property type="entry name" value="dprA"/>
    <property type="match status" value="1"/>
</dbReference>
<dbReference type="Pfam" id="PF02481">
    <property type="entry name" value="DNA_processg_A"/>
    <property type="match status" value="1"/>
</dbReference>
<dbReference type="Gene3D" id="3.40.50.450">
    <property type="match status" value="1"/>
</dbReference>
<dbReference type="Proteomes" id="UP000178869">
    <property type="component" value="Unassembled WGS sequence"/>
</dbReference>
<feature type="domain" description="Smf/DprA SLOG" evidence="2">
    <location>
        <begin position="8"/>
        <end position="217"/>
    </location>
</feature>
<comment type="similarity">
    <text evidence="1">Belongs to the DprA/Smf family.</text>
</comment>
<evidence type="ECO:0000313" key="5">
    <source>
        <dbReference type="Proteomes" id="UP000178869"/>
    </source>
</evidence>
<dbReference type="PANTHER" id="PTHR43022:SF1">
    <property type="entry name" value="PROTEIN SMF"/>
    <property type="match status" value="1"/>
</dbReference>
<proteinExistence type="inferred from homology"/>
<sequence>MPDQIRKITINDTEYPESLKHIHNPPQQLYVRGNLNTQGVLLGVVGSRVPTTYGKQVTPRITREIASSGITIVSGLALGIDGLAHEAALEVSGKTIAILGSGIDDRSVYPSSHRNLAERIIKSGGTVISEYPSGTKPEKYHFPERNRIIAGVCQGILVIEAKAKSGALITAKLAVQENRDVFAVPGPITSENSFGTNRLIQLGAKAVLDANDILEEYGMDNNALRVVEDNLDEQEKIIFGILKGGPSHVDEIIIKSDIAAAALNALLVTMEIKGLIKSLGGGIYGL</sequence>
<comment type="caution">
    <text evidence="4">The sequence shown here is derived from an EMBL/GenBank/DDBJ whole genome shotgun (WGS) entry which is preliminary data.</text>
</comment>
<reference evidence="4 5" key="1">
    <citation type="journal article" date="2016" name="Nat. Commun.">
        <title>Thousands of microbial genomes shed light on interconnected biogeochemical processes in an aquifer system.</title>
        <authorList>
            <person name="Anantharaman K."/>
            <person name="Brown C.T."/>
            <person name="Hug L.A."/>
            <person name="Sharon I."/>
            <person name="Castelle C.J."/>
            <person name="Probst A.J."/>
            <person name="Thomas B.C."/>
            <person name="Singh A."/>
            <person name="Wilkins M.J."/>
            <person name="Karaoz U."/>
            <person name="Brodie E.L."/>
            <person name="Williams K.H."/>
            <person name="Hubbard S.S."/>
            <person name="Banfield J.F."/>
        </authorList>
    </citation>
    <scope>NUCLEOTIDE SEQUENCE [LARGE SCALE GENOMIC DNA]</scope>
</reference>
<name>A0A1G2PE26_9BACT</name>
<gene>
    <name evidence="4" type="ORF">A2828_01615</name>
</gene>